<evidence type="ECO:0000256" key="10">
    <source>
        <dbReference type="ARBA" id="ARBA00023180"/>
    </source>
</evidence>
<keyword evidence="7" id="KW-0067">ATP-binding</keyword>
<dbReference type="Pfam" id="PF19055">
    <property type="entry name" value="ABC2_membrane_7"/>
    <property type="match status" value="1"/>
</dbReference>
<feature type="domain" description="ABC transporter" evidence="13">
    <location>
        <begin position="75"/>
        <end position="330"/>
    </location>
</feature>
<proteinExistence type="inferred from homology"/>
<evidence type="ECO:0000259" key="13">
    <source>
        <dbReference type="PROSITE" id="PS50893"/>
    </source>
</evidence>
<comment type="similarity">
    <text evidence="2">Belongs to the ABC transporter superfamily. ABCG family. PDR (TC 3.A.1.205) subfamily.</text>
</comment>
<dbReference type="Gene3D" id="3.40.50.300">
    <property type="entry name" value="P-loop containing nucleotide triphosphate hydrolases"/>
    <property type="match status" value="2"/>
</dbReference>
<feature type="transmembrane region" description="Helical" evidence="12">
    <location>
        <begin position="559"/>
        <end position="576"/>
    </location>
</feature>
<dbReference type="InterPro" id="IPR043926">
    <property type="entry name" value="ABCG_dom"/>
</dbReference>
<evidence type="ECO:0000313" key="15">
    <source>
        <dbReference type="Proteomes" id="UP000616885"/>
    </source>
</evidence>
<dbReference type="InterPro" id="IPR010929">
    <property type="entry name" value="PDR_CDR_ABC"/>
</dbReference>
<dbReference type="InterPro" id="IPR003439">
    <property type="entry name" value="ABC_transporter-like_ATP-bd"/>
</dbReference>
<evidence type="ECO:0000313" key="14">
    <source>
        <dbReference type="EMBL" id="KAF9744624.1"/>
    </source>
</evidence>
<dbReference type="InterPro" id="IPR017871">
    <property type="entry name" value="ABC_transporter-like_CS"/>
</dbReference>
<dbReference type="GO" id="GO:0005886">
    <property type="term" value="C:plasma membrane"/>
    <property type="evidence" value="ECO:0007669"/>
    <property type="project" value="UniProtKB-SubCell"/>
</dbReference>
<evidence type="ECO:0000256" key="5">
    <source>
        <dbReference type="ARBA" id="ARBA00022692"/>
    </source>
</evidence>
<dbReference type="Pfam" id="PF00005">
    <property type="entry name" value="ABC_tran"/>
    <property type="match status" value="2"/>
</dbReference>
<dbReference type="GO" id="GO:0016887">
    <property type="term" value="F:ATP hydrolysis activity"/>
    <property type="evidence" value="ECO:0007669"/>
    <property type="project" value="InterPro"/>
</dbReference>
<keyword evidence="3" id="KW-0813">Transport</keyword>
<evidence type="ECO:0000256" key="9">
    <source>
        <dbReference type="ARBA" id="ARBA00023136"/>
    </source>
</evidence>
<feature type="domain" description="ABC transporter" evidence="13">
    <location>
        <begin position="750"/>
        <end position="993"/>
    </location>
</feature>
<keyword evidence="9 12" id="KW-0472">Membrane</keyword>
<evidence type="ECO:0000256" key="4">
    <source>
        <dbReference type="ARBA" id="ARBA00022475"/>
    </source>
</evidence>
<dbReference type="Pfam" id="PF06422">
    <property type="entry name" value="PDR_CDR"/>
    <property type="match status" value="1"/>
</dbReference>
<evidence type="ECO:0000256" key="2">
    <source>
        <dbReference type="ARBA" id="ARBA00006012"/>
    </source>
</evidence>
<dbReference type="CDD" id="cd03233">
    <property type="entry name" value="ABCG_PDR_domain1"/>
    <property type="match status" value="1"/>
</dbReference>
<gene>
    <name evidence="14" type="ORF">IM811_005405</name>
</gene>
<comment type="caution">
    <text evidence="14">The sequence shown here is derived from an EMBL/GenBank/DDBJ whole genome shotgun (WGS) entry which is preliminary data.</text>
</comment>
<dbReference type="PROSITE" id="PS50893">
    <property type="entry name" value="ABC_TRANSPORTER_2"/>
    <property type="match status" value="2"/>
</dbReference>
<feature type="transmembrane region" description="Helical" evidence="12">
    <location>
        <begin position="1111"/>
        <end position="1132"/>
    </location>
</feature>
<evidence type="ECO:0000256" key="3">
    <source>
        <dbReference type="ARBA" id="ARBA00022448"/>
    </source>
</evidence>
<evidence type="ECO:0000256" key="7">
    <source>
        <dbReference type="ARBA" id="ARBA00022840"/>
    </source>
</evidence>
<dbReference type="GO" id="GO:0005524">
    <property type="term" value="F:ATP binding"/>
    <property type="evidence" value="ECO:0007669"/>
    <property type="project" value="UniProtKB-KW"/>
</dbReference>
<dbReference type="FunFam" id="3.40.50.300:FF:000054">
    <property type="entry name" value="ABC multidrug transporter atrF"/>
    <property type="match status" value="1"/>
</dbReference>
<dbReference type="InterPro" id="IPR034001">
    <property type="entry name" value="ABCG_PDR_1"/>
</dbReference>
<dbReference type="Proteomes" id="UP000616885">
    <property type="component" value="Unassembled WGS sequence"/>
</dbReference>
<protein>
    <recommendedName>
        <fullName evidence="13">ABC transporter domain-containing protein</fullName>
    </recommendedName>
</protein>
<dbReference type="InterPro" id="IPR027417">
    <property type="entry name" value="P-loop_NTPase"/>
</dbReference>
<keyword evidence="5 12" id="KW-0812">Transmembrane</keyword>
<evidence type="ECO:0000256" key="12">
    <source>
        <dbReference type="SAM" id="Phobius"/>
    </source>
</evidence>
<dbReference type="InterPro" id="IPR034003">
    <property type="entry name" value="ABCG_PDR_2"/>
</dbReference>
<feature type="transmembrane region" description="Helical" evidence="12">
    <location>
        <begin position="1153"/>
        <end position="1184"/>
    </location>
</feature>
<organism evidence="14 15">
    <name type="scientific">Bionectria ochroleuca</name>
    <name type="common">Gliocladium roseum</name>
    <dbReference type="NCBI Taxonomy" id="29856"/>
    <lineage>
        <taxon>Eukaryota</taxon>
        <taxon>Fungi</taxon>
        <taxon>Dikarya</taxon>
        <taxon>Ascomycota</taxon>
        <taxon>Pezizomycotina</taxon>
        <taxon>Sordariomycetes</taxon>
        <taxon>Hypocreomycetidae</taxon>
        <taxon>Hypocreales</taxon>
        <taxon>Bionectriaceae</taxon>
        <taxon>Clonostachys</taxon>
    </lineage>
</organism>
<dbReference type="PROSITE" id="PS00211">
    <property type="entry name" value="ABC_TRANSPORTER_1"/>
    <property type="match status" value="1"/>
</dbReference>
<feature type="transmembrane region" description="Helical" evidence="12">
    <location>
        <begin position="443"/>
        <end position="460"/>
    </location>
</feature>
<sequence>MELSLDPTTNLTRDITHSSGHADQNYGDWGLRSMVENYVGRDQKSGYPKRELGVTWQDLTVQVASSDSAIHENVVSQFNVLKRITQYLSKPPLRTILSNSHGCVKPGEMLLVLGRPGSGCTTLLRQLSNQRDGYTDVSGSVHYGSLSVQDARKYRGQIVMNTEDELFFPTLTVEQTMDFATRLKVPFRLPEGISTQEDIRLETREFLLKCLSIERTRNTKVGSEYVRGISGGERKRVSIIEALATKGSVFCWDNSTRGLDASSALEYIKVLRAISDVTGITSIVTLYQAGNGIYELFDKVLVLDGGKQIFYGPRHEAAPFMEALGFICQDGANTADFLTGVTVPTERKTKADKLFPTSAEEIRKQYEASRIYETVKLEKDGSLRRNNPMTVSFAAQLTTCIKREYQILWGDKVTVVIRQSVNLTQAFISGSLFYNAPDDSSGVFLKTGACFLALLFNILMSMSEVTSSFSGRPILVKHKSFAFFHPAAFCLAQIVVDIPILLGQISAFSVILYFLVGLDKSAESFFTFWAILISSTMCMTAIFRAIGASFQTFDAASKVSGLTLLVAAMYAGYMIPKTEMHPWFEWLFWINPIAYGLEALLANEFHGRTIRCVNNNLIPNGPSFQEAYQSCAGIGGAWTGQTFVNGDEYLASLTYSHSHVWRNVGILWAFWGLFAVLAIVATMYWRSPSDGRPNLVTPRELAPKASVPHRADEEAQTSEAPTLPSNSVSALEKNEPDNGQTDLIRNTSIFTWKNLTYTVKTPSGDQILLDNVQGWVQPGVLTALMGSSGAGKTTLLDVLAQRKTEGTIRGSIMVDGCPLPISFQRCAGYCAQLDVHEPYSTVREALEFSALLRQDRKTPYKEKLRYVDVIIDLLELHDIADRLIGSIGNGLNVEQRKRVTIGVELVSKPSILIFLDEPTSGLDGQSAYSTVRFLRRLAAAGQAILVTIHQPSAQLFGQFDKLLMLTTGGKTVYFGDIGDQAQVVKSYFERNGAPCPAKANPAEHIIDVVSGAQSHGKDWSQVWLSSGEYEVMSKELDHLISTAASRPATLLSDSYEFAVPLWGQIRLVSRRMSISLYRNTGYVNNKFILHIFAALLNGFSFWKIGNSYGDLQLCMFTIFMFIFVAPGVIAQLQPLFISRRDVFEAREKKSKTYSWIAFVTGLIISEVPYLVICAVIYFICWYYTAGLPSDTSRSGSVFFIMLMYEFLYTGIGQFIAAYAPNDVSASLVNPLLIGILVSFCGVLTPYSQIPAFWRHWVYWLNPFNYLMGSMLVFSLWGRDIDAVKPNSPSSIPRMG</sequence>
<feature type="transmembrane region" description="Helical" evidence="12">
    <location>
        <begin position="1196"/>
        <end position="1219"/>
    </location>
</feature>
<dbReference type="InterPro" id="IPR003593">
    <property type="entry name" value="AAA+_ATPase"/>
</dbReference>
<evidence type="ECO:0000256" key="1">
    <source>
        <dbReference type="ARBA" id="ARBA00004651"/>
    </source>
</evidence>
<comment type="subcellular location">
    <subcellularLocation>
        <location evidence="1">Cell membrane</location>
        <topology evidence="1">Multi-pass membrane protein</topology>
    </subcellularLocation>
</comment>
<keyword evidence="8 12" id="KW-1133">Transmembrane helix</keyword>
<feature type="transmembrane region" description="Helical" evidence="12">
    <location>
        <begin position="526"/>
        <end position="547"/>
    </location>
</feature>
<dbReference type="GO" id="GO:0140359">
    <property type="term" value="F:ABC-type transporter activity"/>
    <property type="evidence" value="ECO:0007669"/>
    <property type="project" value="InterPro"/>
</dbReference>
<feature type="region of interest" description="Disordered" evidence="11">
    <location>
        <begin position="695"/>
        <end position="742"/>
    </location>
</feature>
<dbReference type="SUPFAM" id="SSF52540">
    <property type="entry name" value="P-loop containing nucleoside triphosphate hydrolases"/>
    <property type="match status" value="2"/>
</dbReference>
<name>A0A8H7K3J4_BIOOC</name>
<dbReference type="CDD" id="cd03232">
    <property type="entry name" value="ABCG_PDR_domain2"/>
    <property type="match status" value="1"/>
</dbReference>
<feature type="transmembrane region" description="Helical" evidence="12">
    <location>
        <begin position="665"/>
        <end position="685"/>
    </location>
</feature>
<feature type="compositionally biased region" description="Polar residues" evidence="11">
    <location>
        <begin position="717"/>
        <end position="729"/>
    </location>
</feature>
<dbReference type="EMBL" id="JADCTT010000014">
    <property type="protein sequence ID" value="KAF9744624.1"/>
    <property type="molecule type" value="Genomic_DNA"/>
</dbReference>
<keyword evidence="10" id="KW-0325">Glycoprotein</keyword>
<evidence type="ECO:0000256" key="6">
    <source>
        <dbReference type="ARBA" id="ARBA00022741"/>
    </source>
</evidence>
<dbReference type="FunFam" id="3.40.50.300:FF:001465">
    <property type="entry name" value="ABC multidrug transporter (Eurofung)"/>
    <property type="match status" value="1"/>
</dbReference>
<feature type="transmembrane region" description="Helical" evidence="12">
    <location>
        <begin position="481"/>
        <end position="514"/>
    </location>
</feature>
<feature type="transmembrane region" description="Helical" evidence="12">
    <location>
        <begin position="1226"/>
        <end position="1244"/>
    </location>
</feature>
<keyword evidence="6" id="KW-0547">Nucleotide-binding</keyword>
<dbReference type="SMART" id="SM00382">
    <property type="entry name" value="AAA"/>
    <property type="match status" value="2"/>
</dbReference>
<accession>A0A8H7K3J4</accession>
<keyword evidence="4" id="KW-1003">Cell membrane</keyword>
<dbReference type="InterPro" id="IPR013525">
    <property type="entry name" value="ABC2_TM"/>
</dbReference>
<evidence type="ECO:0000256" key="11">
    <source>
        <dbReference type="SAM" id="MobiDB-lite"/>
    </source>
</evidence>
<dbReference type="Pfam" id="PF01061">
    <property type="entry name" value="ABC2_membrane"/>
    <property type="match status" value="2"/>
</dbReference>
<reference evidence="14" key="1">
    <citation type="submission" date="2020-10" db="EMBL/GenBank/DDBJ databases">
        <title>High-Quality Genome Resource of Clonostachys rosea strain S41 by Oxford Nanopore Long-Read Sequencing.</title>
        <authorList>
            <person name="Wang H."/>
        </authorList>
    </citation>
    <scope>NUCLEOTIDE SEQUENCE</scope>
    <source>
        <strain evidence="14">S41</strain>
    </source>
</reference>
<dbReference type="PANTHER" id="PTHR19241">
    <property type="entry name" value="ATP-BINDING CASSETTE TRANSPORTER"/>
    <property type="match status" value="1"/>
</dbReference>
<feature type="transmembrane region" description="Helical" evidence="12">
    <location>
        <begin position="1256"/>
        <end position="1276"/>
    </location>
</feature>
<evidence type="ECO:0000256" key="8">
    <source>
        <dbReference type="ARBA" id="ARBA00022989"/>
    </source>
</evidence>